<dbReference type="Pfam" id="PF00930">
    <property type="entry name" value="DPPIV_N"/>
    <property type="match status" value="1"/>
</dbReference>
<evidence type="ECO:0000313" key="5">
    <source>
        <dbReference type="EMBL" id="TCP33401.1"/>
    </source>
</evidence>
<comment type="caution">
    <text evidence="5">The sequence shown here is derived from an EMBL/GenBank/DDBJ whole genome shotgun (WGS) entry which is preliminary data.</text>
</comment>
<dbReference type="InterPro" id="IPR029058">
    <property type="entry name" value="AB_hydrolase_fold"/>
</dbReference>
<organism evidence="5 6">
    <name type="scientific">Rhodothalassium salexigens DSM 2132</name>
    <dbReference type="NCBI Taxonomy" id="1188247"/>
    <lineage>
        <taxon>Bacteria</taxon>
        <taxon>Pseudomonadati</taxon>
        <taxon>Pseudomonadota</taxon>
        <taxon>Alphaproteobacteria</taxon>
        <taxon>Rhodothalassiales</taxon>
        <taxon>Rhodothalassiaceae</taxon>
        <taxon>Rhodothalassium</taxon>
    </lineage>
</organism>
<dbReference type="Gene3D" id="2.140.10.30">
    <property type="entry name" value="Dipeptidylpeptidase IV, N-terminal domain"/>
    <property type="match status" value="1"/>
</dbReference>
<feature type="domain" description="Peptidase S9 prolyl oligopeptidase catalytic" evidence="3">
    <location>
        <begin position="585"/>
        <end position="777"/>
    </location>
</feature>
<dbReference type="GO" id="GO:0008236">
    <property type="term" value="F:serine-type peptidase activity"/>
    <property type="evidence" value="ECO:0007669"/>
    <property type="project" value="InterPro"/>
</dbReference>
<dbReference type="SUPFAM" id="SSF53474">
    <property type="entry name" value="alpha/beta-Hydrolases"/>
    <property type="match status" value="1"/>
</dbReference>
<dbReference type="PANTHER" id="PTHR11731">
    <property type="entry name" value="PROTEASE FAMILY S9B,C DIPEPTIDYL-PEPTIDASE IV-RELATED"/>
    <property type="match status" value="1"/>
</dbReference>
<dbReference type="EMBL" id="SLXO01000007">
    <property type="protein sequence ID" value="TCP33401.1"/>
    <property type="molecule type" value="Genomic_DNA"/>
</dbReference>
<dbReference type="InterPro" id="IPR050278">
    <property type="entry name" value="Serine_Prot_S9B/DPPIV"/>
</dbReference>
<dbReference type="InterPro" id="IPR001375">
    <property type="entry name" value="Peptidase_S9_cat"/>
</dbReference>
<reference evidence="5 6" key="1">
    <citation type="submission" date="2019-03" db="EMBL/GenBank/DDBJ databases">
        <title>Genomic Encyclopedia of Type Strains, Phase IV (KMG-IV): sequencing the most valuable type-strain genomes for metagenomic binning, comparative biology and taxonomic classification.</title>
        <authorList>
            <person name="Goeker M."/>
        </authorList>
    </citation>
    <scope>NUCLEOTIDE SEQUENCE [LARGE SCALE GENOMIC DNA]</scope>
    <source>
        <strain evidence="5 6">DSM 2132</strain>
    </source>
</reference>
<dbReference type="InParanoid" id="A0A4R2PGX4"/>
<feature type="signal peptide" evidence="2">
    <location>
        <begin position="1"/>
        <end position="35"/>
    </location>
</feature>
<dbReference type="FunFam" id="3.40.50.1820:FF:000003">
    <property type="entry name" value="Dipeptidyl peptidase 4"/>
    <property type="match status" value="1"/>
</dbReference>
<dbReference type="PANTHER" id="PTHR11731:SF193">
    <property type="entry name" value="DIPEPTIDYL PEPTIDASE 9"/>
    <property type="match status" value="1"/>
</dbReference>
<feature type="chain" id="PRO_5020223326" evidence="2">
    <location>
        <begin position="36"/>
        <end position="783"/>
    </location>
</feature>
<dbReference type="RefSeq" id="WP_132708690.1">
    <property type="nucleotide sequence ID" value="NZ_JACIGF010000007.1"/>
</dbReference>
<protein>
    <submittedName>
        <fullName evidence="5">Dipeptidyl-peptidase IV</fullName>
    </submittedName>
</protein>
<dbReference type="Proteomes" id="UP000295399">
    <property type="component" value="Unassembled WGS sequence"/>
</dbReference>
<dbReference type="GO" id="GO:0008239">
    <property type="term" value="F:dipeptidyl-peptidase activity"/>
    <property type="evidence" value="ECO:0007669"/>
    <property type="project" value="TreeGrafter"/>
</dbReference>
<keyword evidence="2" id="KW-0732">Signal</keyword>
<name>A0A4R2PGX4_RHOSA</name>
<evidence type="ECO:0000313" key="6">
    <source>
        <dbReference type="Proteomes" id="UP000295399"/>
    </source>
</evidence>
<proteinExistence type="predicted"/>
<dbReference type="GO" id="GO:0006508">
    <property type="term" value="P:proteolysis"/>
    <property type="evidence" value="ECO:0007669"/>
    <property type="project" value="InterPro"/>
</dbReference>
<feature type="domain" description="Dipeptidylpeptidase IV N-terminal" evidence="4">
    <location>
        <begin position="180"/>
        <end position="495"/>
    </location>
</feature>
<evidence type="ECO:0000259" key="3">
    <source>
        <dbReference type="Pfam" id="PF00326"/>
    </source>
</evidence>
<dbReference type="SUPFAM" id="SSF82171">
    <property type="entry name" value="DPP6 N-terminal domain-like"/>
    <property type="match status" value="1"/>
</dbReference>
<keyword evidence="1" id="KW-0325">Glycoprotein</keyword>
<gene>
    <name evidence="5" type="ORF">EV659_10711</name>
</gene>
<accession>A0A4R2PGX4</accession>
<evidence type="ECO:0000259" key="4">
    <source>
        <dbReference type="Pfam" id="PF00930"/>
    </source>
</evidence>
<evidence type="ECO:0000256" key="2">
    <source>
        <dbReference type="SAM" id="SignalP"/>
    </source>
</evidence>
<dbReference type="Gene3D" id="3.40.50.1820">
    <property type="entry name" value="alpha/beta hydrolase"/>
    <property type="match status" value="1"/>
</dbReference>
<keyword evidence="6" id="KW-1185">Reference proteome</keyword>
<dbReference type="AlphaFoldDB" id="A0A4R2PGX4"/>
<dbReference type="Pfam" id="PF00326">
    <property type="entry name" value="Peptidase_S9"/>
    <property type="match status" value="1"/>
</dbReference>
<evidence type="ECO:0000256" key="1">
    <source>
        <dbReference type="ARBA" id="ARBA00023180"/>
    </source>
</evidence>
<sequence>MSQDWSTDGRQAGRRLGRRWAAALVAATVALPALAEAPAGASAAEAGDAQAEAGRLTIDRLVASPSLSGATISSVRFSPDGRLVTYLKGRDDDATVRDLWAHDLETGRAAKLADAQALLGGEAEALSEVEKARRERQRITGSGIVAYQWSPDGQSLLFPLGGDLYLLTPEAAGGDGPGGTVRRLTETGATETDAKFSPQGRYVSFVRDADLYVIDLDSGAETRVTRVPEDSDGAIINARAEFVAQEEMKRTTGYWWAPDDSRIVYARVDRSPVAEVARYEVAADGGVTTVAQRYPFAGTDNALVALRVVAPDGGGDRALGVGADSSSYIARVAWMPDSARVTVQRQSRDQKRLDLLSVAVDTGAVETLLTETADTWVNIHHNPVFVDDGRAFLWTSERSGYPQLYRVDVESATMARLTRGAWAVLSSPSVDEAGGWVYFTANADTPVERHFYRVPLDPAPEDMERVTRPAGWHSASVSPDGRFVVDRYSAPDTPPRVALLTAEGERVAYLSENRLGADHPYAPYLETHAPVRFGTIEAEDGTALHYSLRLPADYKAGRRYPTVIAVYGGPGVQRVSKSWSLDFNQILARQGYAVMALDNRGSANRGQAFEGAIYRQMGRAEVADQLAGLDHLIDAGIADPERVGVWGWSYGGYMTLMLLAQAPERFAAGLSVAPVTDWTLYDTHYTERFLGLPQDHDGYAPSNVFRYLDGFRDDRLMLVHGMADDNVFFDHSVKLISALQDRRVRFDLMGYPGKRHGIRGTDTRAHLWRDALDFFTRRMPPGR</sequence>
<dbReference type="InterPro" id="IPR002469">
    <property type="entry name" value="Peptidase_S9B_N"/>
</dbReference>
<dbReference type="OrthoDB" id="1094230at2"/>